<dbReference type="InterPro" id="IPR007275">
    <property type="entry name" value="YTH_domain"/>
</dbReference>
<evidence type="ECO:0000313" key="4">
    <source>
        <dbReference type="RefSeq" id="XP_026683755.1"/>
    </source>
</evidence>
<dbReference type="PROSITE" id="PS50882">
    <property type="entry name" value="YTH"/>
    <property type="match status" value="1"/>
</dbReference>
<feature type="compositionally biased region" description="Low complexity" evidence="1">
    <location>
        <begin position="257"/>
        <end position="271"/>
    </location>
</feature>
<dbReference type="GO" id="GO:0061157">
    <property type="term" value="P:mRNA destabilization"/>
    <property type="evidence" value="ECO:0007669"/>
    <property type="project" value="TreeGrafter"/>
</dbReference>
<gene>
    <name evidence="4" type="primary">LOC103515179</name>
</gene>
<feature type="region of interest" description="Disordered" evidence="1">
    <location>
        <begin position="224"/>
        <end position="304"/>
    </location>
</feature>
<feature type="compositionally biased region" description="Basic and acidic residues" evidence="1">
    <location>
        <begin position="280"/>
        <end position="292"/>
    </location>
</feature>
<dbReference type="InterPro" id="IPR045168">
    <property type="entry name" value="YTH_prot"/>
</dbReference>
<dbReference type="PaxDb" id="121845-A0A3Q0JAM8"/>
<dbReference type="AlphaFoldDB" id="A0A3Q0JAM8"/>
<dbReference type="Pfam" id="PF04146">
    <property type="entry name" value="YTH"/>
    <property type="match status" value="1"/>
</dbReference>
<feature type="region of interest" description="Disordered" evidence="1">
    <location>
        <begin position="1"/>
        <end position="48"/>
    </location>
</feature>
<feature type="compositionally biased region" description="Basic and acidic residues" evidence="1">
    <location>
        <begin position="224"/>
        <end position="252"/>
    </location>
</feature>
<reference evidence="4" key="1">
    <citation type="submission" date="2025-08" db="UniProtKB">
        <authorList>
            <consortium name="RefSeq"/>
        </authorList>
    </citation>
    <scope>IDENTIFICATION</scope>
</reference>
<keyword evidence="3" id="KW-1185">Reference proteome</keyword>
<evidence type="ECO:0000259" key="2">
    <source>
        <dbReference type="PROSITE" id="PS50882"/>
    </source>
</evidence>
<dbReference type="CTD" id="42995"/>
<protein>
    <submittedName>
        <fullName evidence="4">YTH domain-containing family protein</fullName>
    </submittedName>
</protein>
<evidence type="ECO:0000256" key="1">
    <source>
        <dbReference type="SAM" id="MobiDB-lite"/>
    </source>
</evidence>
<dbReference type="GeneID" id="103515179"/>
<dbReference type="STRING" id="121845.A0A3Q0JAM8"/>
<dbReference type="Proteomes" id="UP000079169">
    <property type="component" value="Unplaced"/>
</dbReference>
<feature type="domain" description="YTH" evidence="2">
    <location>
        <begin position="71"/>
        <end position="206"/>
    </location>
</feature>
<dbReference type="KEGG" id="dci:103515179"/>
<dbReference type="PANTHER" id="PTHR12357:SF89">
    <property type="entry name" value="YTH DOMAIN-CONTAINING FAMILY PROTEIN"/>
    <property type="match status" value="1"/>
</dbReference>
<dbReference type="GO" id="GO:0005737">
    <property type="term" value="C:cytoplasm"/>
    <property type="evidence" value="ECO:0007669"/>
    <property type="project" value="TreeGrafter"/>
</dbReference>
<sequence>YQQQHGYNRKSSDHQRSEHHQFPEDNGVDSSAPVASYSPPPSGSTGAQDLLEELKGKNNYNPAQYELPPRTRFFVIKSYSEDDIHRSIKYEIWCSTDHGNKKLDQAYRERQSANGSILLFFSVNKSGHFCGVARMMSPVDYNASSSVWSQDKWKGQFRVQWIYVKDVPNAHLKNIILETNENKPVTYCRDTTEVPYEKGVQVLDKIQSFPHTTSIFDDFSHYEQRQQAEKLGESNHHHSQDNYKENEREHHSGGARSNGYHHNSYSNSHHNAPQSAGYNKRSDSMRKQEWRDQPASGGPPTRRG</sequence>
<dbReference type="CDD" id="cd21134">
    <property type="entry name" value="YTH"/>
    <property type="match status" value="1"/>
</dbReference>
<dbReference type="Gene3D" id="3.10.590.10">
    <property type="entry name" value="ph1033 like domains"/>
    <property type="match status" value="1"/>
</dbReference>
<accession>A0A3Q0JAM8</accession>
<organism evidence="3 4">
    <name type="scientific">Diaphorina citri</name>
    <name type="common">Asian citrus psyllid</name>
    <dbReference type="NCBI Taxonomy" id="121845"/>
    <lineage>
        <taxon>Eukaryota</taxon>
        <taxon>Metazoa</taxon>
        <taxon>Ecdysozoa</taxon>
        <taxon>Arthropoda</taxon>
        <taxon>Hexapoda</taxon>
        <taxon>Insecta</taxon>
        <taxon>Pterygota</taxon>
        <taxon>Neoptera</taxon>
        <taxon>Paraneoptera</taxon>
        <taxon>Hemiptera</taxon>
        <taxon>Sternorrhyncha</taxon>
        <taxon>Psylloidea</taxon>
        <taxon>Psyllidae</taxon>
        <taxon>Diaphorininae</taxon>
        <taxon>Diaphorina</taxon>
    </lineage>
</organism>
<feature type="compositionally biased region" description="Basic and acidic residues" evidence="1">
    <location>
        <begin position="10"/>
        <end position="23"/>
    </location>
</feature>
<name>A0A3Q0JAM8_DIACI</name>
<feature type="non-terminal residue" evidence="4">
    <location>
        <position position="1"/>
    </location>
</feature>
<evidence type="ECO:0000313" key="3">
    <source>
        <dbReference type="Proteomes" id="UP000079169"/>
    </source>
</evidence>
<dbReference type="RefSeq" id="XP_026683755.1">
    <property type="nucleotide sequence ID" value="XM_026827954.1"/>
</dbReference>
<dbReference type="PANTHER" id="PTHR12357">
    <property type="entry name" value="YTH YT521-B HOMOLOGY DOMAIN-CONTAINING"/>
    <property type="match status" value="1"/>
</dbReference>
<dbReference type="GO" id="GO:1990247">
    <property type="term" value="F:N6-methyladenosine-containing RNA reader activity"/>
    <property type="evidence" value="ECO:0007669"/>
    <property type="project" value="TreeGrafter"/>
</dbReference>
<dbReference type="OMA" id="NEREHHS"/>
<proteinExistence type="predicted"/>
<dbReference type="GO" id="GO:0003729">
    <property type="term" value="F:mRNA binding"/>
    <property type="evidence" value="ECO:0007669"/>
    <property type="project" value="TreeGrafter"/>
</dbReference>